<reference evidence="4 5" key="1">
    <citation type="submission" date="2016-11" db="EMBL/GenBank/DDBJ databases">
        <title>Rhizobium leguminosarum bv. viciae strain Vaf12 isolated from Vavilovia formosa root nodules from Russia, Dagestan.</title>
        <authorList>
            <person name="Kimeklis A."/>
        </authorList>
    </citation>
    <scope>NUCLEOTIDE SEQUENCE [LARGE SCALE GENOMIC DNA]</scope>
    <source>
        <strain evidence="4 5">Vaf-108</strain>
    </source>
</reference>
<evidence type="ECO:0000259" key="2">
    <source>
        <dbReference type="Pfam" id="PF01548"/>
    </source>
</evidence>
<keyword evidence="1" id="KW-0175">Coiled coil</keyword>
<dbReference type="RefSeq" id="WP_072639425.1">
    <property type="nucleotide sequence ID" value="NZ_CP018228.1"/>
</dbReference>
<feature type="coiled-coil region" evidence="1">
    <location>
        <begin position="161"/>
        <end position="188"/>
    </location>
</feature>
<dbReference type="InterPro" id="IPR002525">
    <property type="entry name" value="Transp_IS110-like_N"/>
</dbReference>
<accession>A0A1L3ZBP8</accession>
<dbReference type="EMBL" id="CP018228">
    <property type="protein sequence ID" value="API53001.1"/>
    <property type="molecule type" value="Genomic_DNA"/>
</dbReference>
<dbReference type="GO" id="GO:0006313">
    <property type="term" value="P:DNA transposition"/>
    <property type="evidence" value="ECO:0007669"/>
    <property type="project" value="InterPro"/>
</dbReference>
<feature type="domain" description="Transposase IS116/IS110/IS902 C-terminal" evidence="3">
    <location>
        <begin position="197"/>
        <end position="279"/>
    </location>
</feature>
<dbReference type="Proteomes" id="UP000183050">
    <property type="component" value="Chromosome"/>
</dbReference>
<proteinExistence type="predicted"/>
<dbReference type="NCBIfam" id="NF033542">
    <property type="entry name" value="transpos_IS110"/>
    <property type="match status" value="1"/>
</dbReference>
<evidence type="ECO:0000259" key="3">
    <source>
        <dbReference type="Pfam" id="PF02371"/>
    </source>
</evidence>
<dbReference type="Pfam" id="PF01548">
    <property type="entry name" value="DEDD_Tnp_IS110"/>
    <property type="match status" value="1"/>
</dbReference>
<evidence type="ECO:0000256" key="1">
    <source>
        <dbReference type="SAM" id="Coils"/>
    </source>
</evidence>
<evidence type="ECO:0000313" key="5">
    <source>
        <dbReference type="Proteomes" id="UP000183050"/>
    </source>
</evidence>
<name>A0A1L3ZBP8_RHILE</name>
<protein>
    <submittedName>
        <fullName evidence="4">IS110 family transposase</fullName>
    </submittedName>
</protein>
<organism evidence="4 5">
    <name type="scientific">Rhizobium leguminosarum</name>
    <dbReference type="NCBI Taxonomy" id="384"/>
    <lineage>
        <taxon>Bacteria</taxon>
        <taxon>Pseudomonadati</taxon>
        <taxon>Pseudomonadota</taxon>
        <taxon>Alphaproteobacteria</taxon>
        <taxon>Hyphomicrobiales</taxon>
        <taxon>Rhizobiaceae</taxon>
        <taxon>Rhizobium/Agrobacterium group</taxon>
        <taxon>Rhizobium</taxon>
    </lineage>
</organism>
<dbReference type="GO" id="GO:0003677">
    <property type="term" value="F:DNA binding"/>
    <property type="evidence" value="ECO:0007669"/>
    <property type="project" value="InterPro"/>
</dbReference>
<dbReference type="PANTHER" id="PTHR33055:SF13">
    <property type="entry name" value="TRANSPOSASE"/>
    <property type="match status" value="1"/>
</dbReference>
<dbReference type="Pfam" id="PF02371">
    <property type="entry name" value="Transposase_20"/>
    <property type="match status" value="1"/>
</dbReference>
<evidence type="ECO:0000313" key="4">
    <source>
        <dbReference type="EMBL" id="API53001.1"/>
    </source>
</evidence>
<sequence>MMAEPAEIQCVLGLDVSRDTVTLCDGRTRHTVTIANDADALRTALLPYQGTATLAVCEATGGHEDTLLGVLLELAIPAHRADPAKVKAYIASFGKRAKNDPVDARWLSRYGRDRAATLPRWQSADLTQQKLELLVARRLDLVAMRVQEQNRLKAPRSRLIADNIRDHLAELERHIEALNAEIDTLVGESRDLALRAQQLRSVPGIGPVLVPLLLAVIPELGTLNRRQVASLAGVAPHPKDSGKASWYRSTTGGRRQIRPALFIAALAACRGDNGLATAYKALLKAAKPKRVALTAIMRKIITIANARVRDAVRHQNEIMQINA</sequence>
<dbReference type="InterPro" id="IPR047650">
    <property type="entry name" value="Transpos_IS110"/>
</dbReference>
<dbReference type="GO" id="GO:0004803">
    <property type="term" value="F:transposase activity"/>
    <property type="evidence" value="ECO:0007669"/>
    <property type="project" value="InterPro"/>
</dbReference>
<dbReference type="PANTHER" id="PTHR33055">
    <property type="entry name" value="TRANSPOSASE FOR INSERTION SEQUENCE ELEMENT IS1111A"/>
    <property type="match status" value="1"/>
</dbReference>
<dbReference type="AlphaFoldDB" id="A0A1L3ZBP8"/>
<gene>
    <name evidence="4" type="ORF">BMW22_16480</name>
</gene>
<feature type="domain" description="Transposase IS110-like N-terminal" evidence="2">
    <location>
        <begin position="13"/>
        <end position="154"/>
    </location>
</feature>
<dbReference type="InterPro" id="IPR003346">
    <property type="entry name" value="Transposase_20"/>
</dbReference>